<reference evidence="2" key="1">
    <citation type="journal article" date="2023" name="Commun. Biol.">
        <title>Genome analysis of Parmales, the sister group of diatoms, reveals the evolutionary specialization of diatoms from phago-mixotrophs to photoautotrophs.</title>
        <authorList>
            <person name="Ban H."/>
            <person name="Sato S."/>
            <person name="Yoshikawa S."/>
            <person name="Yamada K."/>
            <person name="Nakamura Y."/>
            <person name="Ichinomiya M."/>
            <person name="Sato N."/>
            <person name="Blanc-Mathieu R."/>
            <person name="Endo H."/>
            <person name="Kuwata A."/>
            <person name="Ogata H."/>
        </authorList>
    </citation>
    <scope>NUCLEOTIDE SEQUENCE [LARGE SCALE GENOMIC DNA]</scope>
    <source>
        <strain evidence="2">NIES 3700</strain>
    </source>
</reference>
<dbReference type="EMBL" id="BRXW01000607">
    <property type="protein sequence ID" value="GMH69427.1"/>
    <property type="molecule type" value="Genomic_DNA"/>
</dbReference>
<dbReference type="OrthoDB" id="236899at2759"/>
<evidence type="ECO:0000313" key="1">
    <source>
        <dbReference type="EMBL" id="GMH69427.1"/>
    </source>
</evidence>
<dbReference type="PANTHER" id="PTHR45661:SF3">
    <property type="entry name" value="IG-LIKE DOMAIN-CONTAINING PROTEIN"/>
    <property type="match status" value="1"/>
</dbReference>
<dbReference type="InterPro" id="IPR053139">
    <property type="entry name" value="Surface_bspA-like"/>
</dbReference>
<proteinExistence type="predicted"/>
<evidence type="ECO:0000313" key="2">
    <source>
        <dbReference type="Proteomes" id="UP001165122"/>
    </source>
</evidence>
<dbReference type="Gene3D" id="3.80.10.10">
    <property type="entry name" value="Ribonuclease Inhibitor"/>
    <property type="match status" value="1"/>
</dbReference>
<organism evidence="1 2">
    <name type="scientific">Triparma laevis f. longispina</name>
    <dbReference type="NCBI Taxonomy" id="1714387"/>
    <lineage>
        <taxon>Eukaryota</taxon>
        <taxon>Sar</taxon>
        <taxon>Stramenopiles</taxon>
        <taxon>Ochrophyta</taxon>
        <taxon>Bolidophyceae</taxon>
        <taxon>Parmales</taxon>
        <taxon>Triparmaceae</taxon>
        <taxon>Triparma</taxon>
    </lineage>
</organism>
<dbReference type="Proteomes" id="UP001165122">
    <property type="component" value="Unassembled WGS sequence"/>
</dbReference>
<dbReference type="PANTHER" id="PTHR45661">
    <property type="entry name" value="SURFACE ANTIGEN"/>
    <property type="match status" value="1"/>
</dbReference>
<sequence length="309" mass="34273">MTIPDSLQTLGESVFDGCLELVPSSIDVSEENENDVTSQVVLYLRSQQRIAELEKMLTERDTTIAERNVEVATLTTENAALKIANAPAHTNDFMSTIDFKSHFVGFFHIEMLLVLREVCKEWNKVVKEVVDESVKSGAMIVHDGEDISWEEAEAREEMRELATQLIFLLNIAKVGKHACMYASNLVVVDIPEGVVSIGEGAFSSCWSLTTVYFPRTLISIGKAAFISCSSLDNVDLLHTNLQELGQIAFGGCFTLKSMRIPDSLETIRGLSIHVFENCYKLVPSSIDVSRWNGDATSKVIAHLHSQQLN</sequence>
<gene>
    <name evidence="1" type="ORF">TrLO_g2911</name>
</gene>
<dbReference type="InterPro" id="IPR026906">
    <property type="entry name" value="LRR_5"/>
</dbReference>
<name>A0A9W7AHC5_9STRA</name>
<comment type="caution">
    <text evidence="1">The sequence shown here is derived from an EMBL/GenBank/DDBJ whole genome shotgun (WGS) entry which is preliminary data.</text>
</comment>
<dbReference type="AlphaFoldDB" id="A0A9W7AHC5"/>
<dbReference type="Pfam" id="PF13306">
    <property type="entry name" value="LRR_5"/>
    <property type="match status" value="1"/>
</dbReference>
<accession>A0A9W7AHC5</accession>
<dbReference type="SUPFAM" id="SSF52058">
    <property type="entry name" value="L domain-like"/>
    <property type="match status" value="1"/>
</dbReference>
<keyword evidence="2" id="KW-1185">Reference proteome</keyword>
<dbReference type="InterPro" id="IPR032675">
    <property type="entry name" value="LRR_dom_sf"/>
</dbReference>
<protein>
    <submittedName>
        <fullName evidence="1">Uncharacterized protein</fullName>
    </submittedName>
</protein>